<proteinExistence type="predicted"/>
<accession>A0A5N5FJ31</accession>
<reference evidence="2 3" key="1">
    <citation type="submission" date="2019-09" db="EMBL/GenBank/DDBJ databases">
        <authorList>
            <person name="Ou C."/>
        </authorList>
    </citation>
    <scope>NUCLEOTIDE SEQUENCE [LARGE SCALE GENOMIC DNA]</scope>
    <source>
        <strain evidence="2">S2</strain>
        <tissue evidence="2">Leaf</tissue>
    </source>
</reference>
<feature type="region of interest" description="Disordered" evidence="1">
    <location>
        <begin position="39"/>
        <end position="65"/>
    </location>
</feature>
<dbReference type="AlphaFoldDB" id="A0A5N5FJ31"/>
<dbReference type="Proteomes" id="UP000327157">
    <property type="component" value="Chromosome 10"/>
</dbReference>
<dbReference type="EMBL" id="SMOL01000695">
    <property type="protein sequence ID" value="KAB2603145.1"/>
    <property type="molecule type" value="Genomic_DNA"/>
</dbReference>
<evidence type="ECO:0000313" key="3">
    <source>
        <dbReference type="Proteomes" id="UP000327157"/>
    </source>
</evidence>
<protein>
    <submittedName>
        <fullName evidence="2">S2-RNase</fullName>
    </submittedName>
</protein>
<reference evidence="2 3" key="3">
    <citation type="submission" date="2019-11" db="EMBL/GenBank/DDBJ databases">
        <title>A de novo genome assembly of a pear dwarfing rootstock.</title>
        <authorList>
            <person name="Wang F."/>
            <person name="Wang J."/>
            <person name="Li S."/>
            <person name="Zhang Y."/>
            <person name="Fang M."/>
            <person name="Ma L."/>
            <person name="Zhao Y."/>
            <person name="Jiang S."/>
        </authorList>
    </citation>
    <scope>NUCLEOTIDE SEQUENCE [LARGE SCALE GENOMIC DNA]</scope>
    <source>
        <strain evidence="2">S2</strain>
        <tissue evidence="2">Leaf</tissue>
    </source>
</reference>
<gene>
    <name evidence="2" type="ORF">D8674_004150</name>
</gene>
<comment type="caution">
    <text evidence="2">The sequence shown here is derived from an EMBL/GenBank/DDBJ whole genome shotgun (WGS) entry which is preliminary data.</text>
</comment>
<evidence type="ECO:0000256" key="1">
    <source>
        <dbReference type="SAM" id="MobiDB-lite"/>
    </source>
</evidence>
<evidence type="ECO:0000313" key="2">
    <source>
        <dbReference type="EMBL" id="KAB2603145.1"/>
    </source>
</evidence>
<name>A0A5N5FJ31_9ROSA</name>
<sequence length="95" mass="10579">MITCDAPQFLDCRNSKTYEESNYILIWIRSRALQNQHGHTSRVARISPSTPEQGDGGTIASFNPTSPGVVESMTGLLRQQYSDQLYSDPKKSSNV</sequence>
<keyword evidence="3" id="KW-1185">Reference proteome</keyword>
<reference evidence="3" key="2">
    <citation type="submission" date="2019-10" db="EMBL/GenBank/DDBJ databases">
        <title>A de novo genome assembly of a pear dwarfing rootstock.</title>
        <authorList>
            <person name="Wang F."/>
            <person name="Wang J."/>
            <person name="Li S."/>
            <person name="Zhang Y."/>
            <person name="Fang M."/>
            <person name="Ma L."/>
            <person name="Zhao Y."/>
            <person name="Jiang S."/>
        </authorList>
    </citation>
    <scope>NUCLEOTIDE SEQUENCE [LARGE SCALE GENOMIC DNA]</scope>
</reference>
<organism evidence="2 3">
    <name type="scientific">Pyrus ussuriensis x Pyrus communis</name>
    <dbReference type="NCBI Taxonomy" id="2448454"/>
    <lineage>
        <taxon>Eukaryota</taxon>
        <taxon>Viridiplantae</taxon>
        <taxon>Streptophyta</taxon>
        <taxon>Embryophyta</taxon>
        <taxon>Tracheophyta</taxon>
        <taxon>Spermatophyta</taxon>
        <taxon>Magnoliopsida</taxon>
        <taxon>eudicotyledons</taxon>
        <taxon>Gunneridae</taxon>
        <taxon>Pentapetalae</taxon>
        <taxon>rosids</taxon>
        <taxon>fabids</taxon>
        <taxon>Rosales</taxon>
        <taxon>Rosaceae</taxon>
        <taxon>Amygdaloideae</taxon>
        <taxon>Maleae</taxon>
        <taxon>Pyrus</taxon>
    </lineage>
</organism>